<dbReference type="InterPro" id="IPR050951">
    <property type="entry name" value="Retrovirus_Pol_polyprotein"/>
</dbReference>
<dbReference type="InterPro" id="IPR001969">
    <property type="entry name" value="Aspartic_peptidase_AS"/>
</dbReference>
<reference evidence="2" key="1">
    <citation type="submission" date="2020-04" db="EMBL/GenBank/DDBJ databases">
        <authorList>
            <person name="Alioto T."/>
            <person name="Alioto T."/>
            <person name="Gomez Garrido J."/>
        </authorList>
    </citation>
    <scope>NUCLEOTIDE SEQUENCE</scope>
    <source>
        <strain evidence="2">A484AB</strain>
    </source>
</reference>
<dbReference type="OrthoDB" id="10060843at2759"/>
<dbReference type="Gene3D" id="3.10.10.10">
    <property type="entry name" value="HIV Type 1 Reverse Transcriptase, subunit A, domain 1"/>
    <property type="match status" value="1"/>
</dbReference>
<sequence length="494" mass="56332">MEDFEMYITANGITDKAKKRALLLYQAGARVREIFRQIPDNGDDKDYDKAVEKLNEYFEPQKHRLYEVYKFREARQDVSETLDQYYTRLRSLSTRCEFADPDFEIMSTPKASRDPKLTLKDLLVLGRQCERSRQQAAEIEENTRNNQTGMNDDAVVDAVRNTPAEKTSQKGVCRNCGAEWPHNTGICPAKGKECRKCSKLNHFARVCRSAPAMARGQRQDRGRWQGRHENKPIRPLNVSDNDNESSDSDNYCYSVNNTKAQNPYTKLKINNRNVKFTVDTGSSINIIDQQTFEQLGHYTLSKTNIKAYAFNSNVPVKMNGKFTTIVESRRKITVTTIYVTKANGGCLLSGSTAEELGLISLHLNAVQITKSSQTPPTFTSIKDKGVQRVVQKYPNVFCGLGKLRHQTVELLVDKDVKPVTQRQRRIPFHLRAKVDAELSRLQDEDIIERVPDTEATEWVSPIVIVPKKDDNIRLCIDMRAANTAIKRIRHPIPT</sequence>
<comment type="caution">
    <text evidence="2">The sequence shown here is derived from an EMBL/GenBank/DDBJ whole genome shotgun (WGS) entry which is preliminary data.</text>
</comment>
<accession>A0A7D9M8D9</accession>
<dbReference type="Gene3D" id="2.40.70.10">
    <property type="entry name" value="Acid Proteases"/>
    <property type="match status" value="1"/>
</dbReference>
<dbReference type="InterPro" id="IPR021109">
    <property type="entry name" value="Peptidase_aspartic_dom_sf"/>
</dbReference>
<evidence type="ECO:0000313" key="2">
    <source>
        <dbReference type="EMBL" id="CAB4042787.1"/>
    </source>
</evidence>
<dbReference type="GO" id="GO:0004190">
    <property type="term" value="F:aspartic-type endopeptidase activity"/>
    <property type="evidence" value="ECO:0007669"/>
    <property type="project" value="InterPro"/>
</dbReference>
<keyword evidence="3" id="KW-1185">Reference proteome</keyword>
<dbReference type="Proteomes" id="UP001152795">
    <property type="component" value="Unassembled WGS sequence"/>
</dbReference>
<dbReference type="PANTHER" id="PTHR37984">
    <property type="entry name" value="PROTEIN CBG26694"/>
    <property type="match status" value="1"/>
</dbReference>
<name>A0A7D9M8D9_PARCT</name>
<dbReference type="Gene3D" id="4.10.60.10">
    <property type="entry name" value="Zinc finger, CCHC-type"/>
    <property type="match status" value="1"/>
</dbReference>
<dbReference type="SUPFAM" id="SSF56672">
    <property type="entry name" value="DNA/RNA polymerases"/>
    <property type="match status" value="1"/>
</dbReference>
<dbReference type="PROSITE" id="PS00141">
    <property type="entry name" value="ASP_PROTEASE"/>
    <property type="match status" value="1"/>
</dbReference>
<evidence type="ECO:0000313" key="3">
    <source>
        <dbReference type="Proteomes" id="UP001152795"/>
    </source>
</evidence>
<feature type="compositionally biased region" description="Basic and acidic residues" evidence="1">
    <location>
        <begin position="217"/>
        <end position="232"/>
    </location>
</feature>
<dbReference type="InterPro" id="IPR043502">
    <property type="entry name" value="DNA/RNA_pol_sf"/>
</dbReference>
<evidence type="ECO:0000256" key="1">
    <source>
        <dbReference type="SAM" id="MobiDB-lite"/>
    </source>
</evidence>
<feature type="region of interest" description="Disordered" evidence="1">
    <location>
        <begin position="214"/>
        <end position="249"/>
    </location>
</feature>
<dbReference type="GO" id="GO:0006508">
    <property type="term" value="P:proteolysis"/>
    <property type="evidence" value="ECO:0007669"/>
    <property type="project" value="InterPro"/>
</dbReference>
<dbReference type="PANTHER" id="PTHR37984:SF11">
    <property type="entry name" value="INTEGRASE CATALYTIC DOMAIN-CONTAINING PROTEIN"/>
    <property type="match status" value="1"/>
</dbReference>
<proteinExistence type="predicted"/>
<dbReference type="SUPFAM" id="SSF50630">
    <property type="entry name" value="Acid proteases"/>
    <property type="match status" value="1"/>
</dbReference>
<dbReference type="EMBL" id="CACRXK020030825">
    <property type="protein sequence ID" value="CAB4042787.1"/>
    <property type="molecule type" value="Genomic_DNA"/>
</dbReference>
<feature type="non-terminal residue" evidence="2">
    <location>
        <position position="494"/>
    </location>
</feature>
<dbReference type="FunFam" id="3.10.10.10:FF:000003">
    <property type="entry name" value="Retrovirus-related Pol polyprotein from transposon 297-like Protein"/>
    <property type="match status" value="1"/>
</dbReference>
<dbReference type="AlphaFoldDB" id="A0A7D9M8D9"/>
<protein>
    <submittedName>
        <fullName evidence="2">PREDICTED: uncharacterized protein K02A2.6-like</fullName>
    </submittedName>
</protein>
<gene>
    <name evidence="2" type="ORF">PACLA_8A067330</name>
</gene>
<organism evidence="2 3">
    <name type="scientific">Paramuricea clavata</name>
    <name type="common">Red gorgonian</name>
    <name type="synonym">Violescent sea-whip</name>
    <dbReference type="NCBI Taxonomy" id="317549"/>
    <lineage>
        <taxon>Eukaryota</taxon>
        <taxon>Metazoa</taxon>
        <taxon>Cnidaria</taxon>
        <taxon>Anthozoa</taxon>
        <taxon>Octocorallia</taxon>
        <taxon>Malacalcyonacea</taxon>
        <taxon>Plexauridae</taxon>
        <taxon>Paramuricea</taxon>
    </lineage>
</organism>